<sequence length="240" mass="28360">MNIWGLRDGKQFISKITAEPWRVVEDQHVLSSRDLVDSIEEHDLLEELMEESKPLIEKEKNYLIFTPFRYPPLKYGSRFGSTYEPSLWYGSLQLETAFTEVAYYRLKFFEDTSADLGYVEISMTAFTAFIVSNRGIDLTVKPFDEYTKYISDKNTYEHSQLLGSHMREDNIEVFIFNSARTEVMSKNIASFTQSVFQTKKNQYVNNQQNWKCIANRRCIEFTRIELNGNKRFSFSKDYFF</sequence>
<dbReference type="eggNOG" id="ENOG502ZAMM">
    <property type="taxonomic scope" value="Bacteria"/>
</dbReference>
<proteinExistence type="predicted"/>
<feature type="domain" description="RES" evidence="1">
    <location>
        <begin position="67"/>
        <end position="202"/>
    </location>
</feature>
<dbReference type="EMBL" id="CCSB01000002">
    <property type="protein sequence ID" value="CDZ77290.1"/>
    <property type="molecule type" value="Genomic_DNA"/>
</dbReference>
<dbReference type="STRING" id="1034943.BN59_01573"/>
<keyword evidence="3" id="KW-1185">Reference proteome</keyword>
<dbReference type="SMART" id="SM00953">
    <property type="entry name" value="RES"/>
    <property type="match status" value="1"/>
</dbReference>
<name>A0A078KS51_9GAMM</name>
<evidence type="ECO:0000313" key="3">
    <source>
        <dbReference type="Proteomes" id="UP000044071"/>
    </source>
</evidence>
<accession>A0A078KS51</accession>
<dbReference type="RefSeq" id="WP_043873857.1">
    <property type="nucleotide sequence ID" value="NZ_CCVW01000002.1"/>
</dbReference>
<organism evidence="2 3">
    <name type="scientific">Legionella massiliensis</name>
    <dbReference type="NCBI Taxonomy" id="1034943"/>
    <lineage>
        <taxon>Bacteria</taxon>
        <taxon>Pseudomonadati</taxon>
        <taxon>Pseudomonadota</taxon>
        <taxon>Gammaproteobacteria</taxon>
        <taxon>Legionellales</taxon>
        <taxon>Legionellaceae</taxon>
        <taxon>Legionella</taxon>
    </lineage>
</organism>
<gene>
    <name evidence="2" type="ORF">BN59_01573</name>
</gene>
<evidence type="ECO:0000259" key="1">
    <source>
        <dbReference type="SMART" id="SM00953"/>
    </source>
</evidence>
<dbReference type="InterPro" id="IPR014914">
    <property type="entry name" value="RES_dom"/>
</dbReference>
<evidence type="ECO:0000313" key="2">
    <source>
        <dbReference type="EMBL" id="CDZ77290.1"/>
    </source>
</evidence>
<dbReference type="OrthoDB" id="9799238at2"/>
<protein>
    <submittedName>
        <fullName evidence="2">RES domain protein</fullName>
    </submittedName>
</protein>
<dbReference type="Proteomes" id="UP000044071">
    <property type="component" value="Unassembled WGS sequence"/>
</dbReference>
<dbReference type="AlphaFoldDB" id="A0A078KS51"/>
<dbReference type="Pfam" id="PF08808">
    <property type="entry name" value="RES"/>
    <property type="match status" value="1"/>
</dbReference>
<reference evidence="2 3" key="1">
    <citation type="submission" date="2014-06" db="EMBL/GenBank/DDBJ databases">
        <authorList>
            <person name="Urmite Genomes Urmite Genomes"/>
        </authorList>
    </citation>
    <scope>NUCLEOTIDE SEQUENCE [LARGE SCALE GENOMIC DNA]</scope>
</reference>